<dbReference type="Proteomes" id="UP001469553">
    <property type="component" value="Unassembled WGS sequence"/>
</dbReference>
<reference evidence="1 2" key="1">
    <citation type="submission" date="2021-06" db="EMBL/GenBank/DDBJ databases">
        <authorList>
            <person name="Palmer J.M."/>
        </authorList>
    </citation>
    <scope>NUCLEOTIDE SEQUENCE [LARGE SCALE GENOMIC DNA]</scope>
    <source>
        <strain evidence="1 2">AS_MEX2019</strain>
        <tissue evidence="1">Muscle</tissue>
    </source>
</reference>
<dbReference type="EMBL" id="JAHRIP010019614">
    <property type="protein sequence ID" value="MEQ2287447.1"/>
    <property type="molecule type" value="Genomic_DNA"/>
</dbReference>
<accession>A0ABV0Y1C9</accession>
<proteinExistence type="predicted"/>
<name>A0ABV0Y1C9_9TELE</name>
<organism evidence="1 2">
    <name type="scientific">Ameca splendens</name>
    <dbReference type="NCBI Taxonomy" id="208324"/>
    <lineage>
        <taxon>Eukaryota</taxon>
        <taxon>Metazoa</taxon>
        <taxon>Chordata</taxon>
        <taxon>Craniata</taxon>
        <taxon>Vertebrata</taxon>
        <taxon>Euteleostomi</taxon>
        <taxon>Actinopterygii</taxon>
        <taxon>Neopterygii</taxon>
        <taxon>Teleostei</taxon>
        <taxon>Neoteleostei</taxon>
        <taxon>Acanthomorphata</taxon>
        <taxon>Ovalentaria</taxon>
        <taxon>Atherinomorphae</taxon>
        <taxon>Cyprinodontiformes</taxon>
        <taxon>Goodeidae</taxon>
        <taxon>Ameca</taxon>
    </lineage>
</organism>
<protein>
    <submittedName>
        <fullName evidence="1">Uncharacterized protein</fullName>
    </submittedName>
</protein>
<comment type="caution">
    <text evidence="1">The sequence shown here is derived from an EMBL/GenBank/DDBJ whole genome shotgun (WGS) entry which is preliminary data.</text>
</comment>
<keyword evidence="2" id="KW-1185">Reference proteome</keyword>
<gene>
    <name evidence="1" type="ORF">AMECASPLE_012675</name>
</gene>
<evidence type="ECO:0000313" key="1">
    <source>
        <dbReference type="EMBL" id="MEQ2287447.1"/>
    </source>
</evidence>
<evidence type="ECO:0000313" key="2">
    <source>
        <dbReference type="Proteomes" id="UP001469553"/>
    </source>
</evidence>
<sequence length="125" mass="13974">MVDIPDNMITTVMQNFSLLISVRYPFCQSMRTKKFFLFWSPKTPVQEGFQDLTLPSASLELLLLPSGFGTVCLLHASPSTWLANKSSKVEDPRSMEETNSARLFCHCSPSSLSTLIHQRTSPSGM</sequence>